<dbReference type="InterPro" id="IPR002524">
    <property type="entry name" value="Cation_efflux"/>
</dbReference>
<evidence type="ECO:0000256" key="2">
    <source>
        <dbReference type="ARBA" id="ARBA00022448"/>
    </source>
</evidence>
<feature type="transmembrane region" description="Helical" evidence="7">
    <location>
        <begin position="75"/>
        <end position="96"/>
    </location>
</feature>
<evidence type="ECO:0000256" key="7">
    <source>
        <dbReference type="SAM" id="Phobius"/>
    </source>
</evidence>
<dbReference type="GO" id="GO:0006829">
    <property type="term" value="P:zinc ion transport"/>
    <property type="evidence" value="ECO:0007669"/>
    <property type="project" value="UniProtKB-KW"/>
</dbReference>
<dbReference type="InterPro" id="IPR040177">
    <property type="entry name" value="SLC30A9"/>
</dbReference>
<feature type="domain" description="Cation efflux protein transmembrane" evidence="8">
    <location>
        <begin position="10"/>
        <end position="216"/>
    </location>
</feature>
<organism evidence="9 10">
    <name type="scientific">Acinetobacter radioresistens</name>
    <dbReference type="NCBI Taxonomy" id="40216"/>
    <lineage>
        <taxon>Bacteria</taxon>
        <taxon>Pseudomonadati</taxon>
        <taxon>Pseudomonadota</taxon>
        <taxon>Gammaproteobacteria</taxon>
        <taxon>Moraxellales</taxon>
        <taxon>Moraxellaceae</taxon>
        <taxon>Acinetobacter</taxon>
    </lineage>
</organism>
<keyword evidence="4" id="KW-0864">Zinc transport</keyword>
<reference evidence="9 10" key="1">
    <citation type="submission" date="2019-06" db="EMBL/GenBank/DDBJ databases">
        <title>Genome of Acinetobacter radioresistens APH1, a phenol degrading strain.</title>
        <authorList>
            <person name="Liu Y."/>
        </authorList>
    </citation>
    <scope>NUCLEOTIDE SEQUENCE [LARGE SCALE GENOMIC DNA]</scope>
    <source>
        <strain evidence="9 10">APH1</strain>
    </source>
</reference>
<name>A0A8H2K0Q6_ACIRA</name>
<evidence type="ECO:0000256" key="1">
    <source>
        <dbReference type="ARBA" id="ARBA00004141"/>
    </source>
</evidence>
<dbReference type="PANTHER" id="PTHR13414">
    <property type="entry name" value="HUEL-CATION TRANSPORTER"/>
    <property type="match status" value="1"/>
</dbReference>
<dbReference type="AlphaFoldDB" id="A0A8H2K0Q6"/>
<evidence type="ECO:0000256" key="4">
    <source>
        <dbReference type="ARBA" id="ARBA00022906"/>
    </source>
</evidence>
<dbReference type="GO" id="GO:0008324">
    <property type="term" value="F:monoatomic cation transmembrane transporter activity"/>
    <property type="evidence" value="ECO:0007669"/>
    <property type="project" value="InterPro"/>
</dbReference>
<comment type="subcellular location">
    <subcellularLocation>
        <location evidence="1">Membrane</location>
        <topology evidence="1">Multi-pass membrane protein</topology>
    </subcellularLocation>
</comment>
<dbReference type="Pfam" id="PF01545">
    <property type="entry name" value="Cation_efflux"/>
    <property type="match status" value="1"/>
</dbReference>
<evidence type="ECO:0000313" key="9">
    <source>
        <dbReference type="EMBL" id="TNX92027.1"/>
    </source>
</evidence>
<keyword evidence="6 7" id="KW-0472">Membrane</keyword>
<keyword evidence="4" id="KW-0406">Ion transport</keyword>
<dbReference type="InterPro" id="IPR058533">
    <property type="entry name" value="Cation_efflux_TM"/>
</dbReference>
<protein>
    <submittedName>
        <fullName evidence="9">Cation transporter</fullName>
    </submittedName>
</protein>
<keyword evidence="4" id="KW-0862">Zinc</keyword>
<dbReference type="InterPro" id="IPR036837">
    <property type="entry name" value="Cation_efflux_CTD_sf"/>
</dbReference>
<evidence type="ECO:0000256" key="3">
    <source>
        <dbReference type="ARBA" id="ARBA00022692"/>
    </source>
</evidence>
<evidence type="ECO:0000259" key="8">
    <source>
        <dbReference type="Pfam" id="PF01545"/>
    </source>
</evidence>
<keyword evidence="2" id="KW-0813">Transport</keyword>
<evidence type="ECO:0000256" key="5">
    <source>
        <dbReference type="ARBA" id="ARBA00022989"/>
    </source>
</evidence>
<dbReference type="SUPFAM" id="SSF161111">
    <property type="entry name" value="Cation efflux protein transmembrane domain-like"/>
    <property type="match status" value="1"/>
</dbReference>
<accession>A0A8H2K0Q6</accession>
<evidence type="ECO:0000256" key="6">
    <source>
        <dbReference type="ARBA" id="ARBA00023136"/>
    </source>
</evidence>
<dbReference type="NCBIfam" id="TIGR01297">
    <property type="entry name" value="CDF"/>
    <property type="match status" value="1"/>
</dbReference>
<gene>
    <name evidence="9" type="ORF">FHY67_07645</name>
</gene>
<dbReference type="RefSeq" id="WP_005023221.1">
    <property type="nucleotide sequence ID" value="NZ_BKHE01000001.1"/>
</dbReference>
<sequence length="315" mass="34583">MSESNKVVVYAALIGNLIIAMVKFVAAYLTNSSAMLSEAIHSVVDTLNEILLLYGLKKSQQPANMRHPFGYGRELYFWAFIVALMVFALGSVVSIYQGIQHIRHPEEIVSPVINYVVLGIAIVVEGTSWFIALKSFRKSKGKLGYFQAFRRSKDPTTFTVLFEDTAALLGLVIALLGVYFSHTLNMPVLDGIASILIGVILAVAALLLGRETKGLLLGETADPLLRQNVLSIAQQDPAVLSANGLITEQLGAHQVLAALSLEFKDNLTSDQIEACVNRIEANTKKVHPEVVALFVKPQTQKVWMERMKDRLDDTA</sequence>
<feature type="transmembrane region" description="Helical" evidence="7">
    <location>
        <begin position="7"/>
        <end position="29"/>
    </location>
</feature>
<proteinExistence type="predicted"/>
<feature type="transmembrane region" description="Helical" evidence="7">
    <location>
        <begin position="116"/>
        <end position="136"/>
    </location>
</feature>
<dbReference type="Proteomes" id="UP000314285">
    <property type="component" value="Unassembled WGS sequence"/>
</dbReference>
<feature type="transmembrane region" description="Helical" evidence="7">
    <location>
        <begin position="157"/>
        <end position="180"/>
    </location>
</feature>
<dbReference type="GO" id="GO:0016020">
    <property type="term" value="C:membrane"/>
    <property type="evidence" value="ECO:0007669"/>
    <property type="project" value="UniProtKB-SubCell"/>
</dbReference>
<evidence type="ECO:0000313" key="10">
    <source>
        <dbReference type="Proteomes" id="UP000314285"/>
    </source>
</evidence>
<dbReference type="Gene3D" id="1.20.1510.10">
    <property type="entry name" value="Cation efflux protein transmembrane domain"/>
    <property type="match status" value="1"/>
</dbReference>
<dbReference type="InterPro" id="IPR027469">
    <property type="entry name" value="Cation_efflux_TMD_sf"/>
</dbReference>
<feature type="transmembrane region" description="Helical" evidence="7">
    <location>
        <begin position="192"/>
        <end position="209"/>
    </location>
</feature>
<comment type="caution">
    <text evidence="9">The sequence shown here is derived from an EMBL/GenBank/DDBJ whole genome shotgun (WGS) entry which is preliminary data.</text>
</comment>
<dbReference type="SUPFAM" id="SSF160240">
    <property type="entry name" value="Cation efflux protein cytoplasmic domain-like"/>
    <property type="match status" value="1"/>
</dbReference>
<dbReference type="PANTHER" id="PTHR13414:SF9">
    <property type="entry name" value="PROTON-COUPLED ZINC ANTIPORTER SLC30A9, MITOCHONDRIAL"/>
    <property type="match status" value="1"/>
</dbReference>
<dbReference type="EMBL" id="VFBM01000005">
    <property type="protein sequence ID" value="TNX92027.1"/>
    <property type="molecule type" value="Genomic_DNA"/>
</dbReference>
<keyword evidence="5 7" id="KW-1133">Transmembrane helix</keyword>
<keyword evidence="3 7" id="KW-0812">Transmembrane</keyword>